<dbReference type="SUPFAM" id="SSF53448">
    <property type="entry name" value="Nucleotide-diphospho-sugar transferases"/>
    <property type="match status" value="1"/>
</dbReference>
<dbReference type="PANTHER" id="PTHR10859:SF105">
    <property type="entry name" value="DOLICHYL-PHOSPHATE BETA-D-MANNOSYLTRANSFERASE"/>
    <property type="match status" value="1"/>
</dbReference>
<feature type="domain" description="Glycosyltransferase 2-like" evidence="1">
    <location>
        <begin position="12"/>
        <end position="176"/>
    </location>
</feature>
<dbReference type="AlphaFoldDB" id="A0A5C6X634"/>
<dbReference type="RefSeq" id="WP_146976044.1">
    <property type="nucleotide sequence ID" value="NZ_VOSL01000112.1"/>
</dbReference>
<dbReference type="GO" id="GO:0006487">
    <property type="term" value="P:protein N-linked glycosylation"/>
    <property type="evidence" value="ECO:0007669"/>
    <property type="project" value="TreeGrafter"/>
</dbReference>
<dbReference type="GO" id="GO:0016740">
    <property type="term" value="F:transferase activity"/>
    <property type="evidence" value="ECO:0007669"/>
    <property type="project" value="UniProtKB-KW"/>
</dbReference>
<dbReference type="PANTHER" id="PTHR10859">
    <property type="entry name" value="GLYCOSYL TRANSFERASE"/>
    <property type="match status" value="1"/>
</dbReference>
<evidence type="ECO:0000259" key="1">
    <source>
        <dbReference type="Pfam" id="PF00535"/>
    </source>
</evidence>
<dbReference type="OrthoDB" id="9811884at2"/>
<dbReference type="InterPro" id="IPR001173">
    <property type="entry name" value="Glyco_trans_2-like"/>
</dbReference>
<protein>
    <submittedName>
        <fullName evidence="2">Glycosyltransferase</fullName>
    </submittedName>
</protein>
<dbReference type="EMBL" id="VOSL01000112">
    <property type="protein sequence ID" value="TXD32744.1"/>
    <property type="molecule type" value="Genomic_DNA"/>
</dbReference>
<keyword evidence="2" id="KW-0808">Transferase</keyword>
<organism evidence="2 3">
    <name type="scientific">Lujinxingia vulgaris</name>
    <dbReference type="NCBI Taxonomy" id="2600176"/>
    <lineage>
        <taxon>Bacteria</taxon>
        <taxon>Deltaproteobacteria</taxon>
        <taxon>Bradymonadales</taxon>
        <taxon>Lujinxingiaceae</taxon>
        <taxon>Lujinxingia</taxon>
    </lineage>
</organism>
<dbReference type="Proteomes" id="UP000321046">
    <property type="component" value="Unassembled WGS sequence"/>
</dbReference>
<dbReference type="Pfam" id="PF00535">
    <property type="entry name" value="Glycos_transf_2"/>
    <property type="match status" value="1"/>
</dbReference>
<sequence length="246" mass="28173">MSNSQATDVELSIVIPIYNEELILESSVEELTANIAADPRLNSRSYELILSENGSSDNTVALAKSLQERYPQLRILHSDEPNYGLAMRRGIMEAHGEIVLCDEIDLCDTDFYARALEKIEGEGYDLVVGSKALDRSMDHRPAFRRLATRVLNGLFRVFLGFHGTDTHGLKAFRRQRLLDVIDRCVVDRDLFASEFVIRAERMNFRMTEIPVHIVEKRQPSIHLVRRVPNVLKNLGRLVWVIRVTNR</sequence>
<evidence type="ECO:0000313" key="3">
    <source>
        <dbReference type="Proteomes" id="UP000321046"/>
    </source>
</evidence>
<dbReference type="Gene3D" id="3.90.550.10">
    <property type="entry name" value="Spore Coat Polysaccharide Biosynthesis Protein SpsA, Chain A"/>
    <property type="match status" value="1"/>
</dbReference>
<accession>A0A5C6X634</accession>
<gene>
    <name evidence="2" type="ORF">FRC96_16500</name>
</gene>
<comment type="caution">
    <text evidence="2">The sequence shown here is derived from an EMBL/GenBank/DDBJ whole genome shotgun (WGS) entry which is preliminary data.</text>
</comment>
<dbReference type="InterPro" id="IPR029044">
    <property type="entry name" value="Nucleotide-diphossugar_trans"/>
</dbReference>
<proteinExistence type="predicted"/>
<evidence type="ECO:0000313" key="2">
    <source>
        <dbReference type="EMBL" id="TXD32744.1"/>
    </source>
</evidence>
<name>A0A5C6X634_9DELT</name>
<reference evidence="2 3" key="1">
    <citation type="submission" date="2019-08" db="EMBL/GenBank/DDBJ databases">
        <title>Bradymonadales sp. TMQ2.</title>
        <authorList>
            <person name="Liang Q."/>
        </authorList>
    </citation>
    <scope>NUCLEOTIDE SEQUENCE [LARGE SCALE GENOMIC DNA]</scope>
    <source>
        <strain evidence="2 3">TMQ2</strain>
    </source>
</reference>